<proteinExistence type="predicted"/>
<evidence type="ECO:0000313" key="3">
    <source>
        <dbReference type="Proteomes" id="UP000219111"/>
    </source>
</evidence>
<feature type="coiled-coil region" evidence="1">
    <location>
        <begin position="631"/>
        <end position="658"/>
    </location>
</feature>
<evidence type="ECO:0008006" key="4">
    <source>
        <dbReference type="Google" id="ProtNLM"/>
    </source>
</evidence>
<evidence type="ECO:0000256" key="1">
    <source>
        <dbReference type="SAM" id="Coils"/>
    </source>
</evidence>
<dbReference type="Proteomes" id="UP000219111">
    <property type="component" value="Unassembled WGS sequence"/>
</dbReference>
<feature type="non-terminal residue" evidence="2">
    <location>
        <position position="881"/>
    </location>
</feature>
<dbReference type="AlphaFoldDB" id="A0A285TEC8"/>
<accession>A0A285TEC8</accession>
<dbReference type="EMBL" id="OBMT01000020">
    <property type="protein sequence ID" value="SOC20580.1"/>
    <property type="molecule type" value="Genomic_DNA"/>
</dbReference>
<name>A0A285TEC8_9RHOB</name>
<protein>
    <recommendedName>
        <fullName evidence="4">Tail protein</fullName>
    </recommendedName>
</protein>
<keyword evidence="3" id="KW-1185">Reference proteome</keyword>
<gene>
    <name evidence="2" type="ORF">SAMN05877831_1201</name>
</gene>
<sequence length="881" mass="93773">MPQVAGFFAGFVGFSAPALGSAAFGGWVAGAAFGSTVVGGLLSKLLTTVAITALQQAVARKPSQGGGITISTTLRGEANPETIILGRYATAGQAICPPYSHGKSNAYLTHVIELCSAPGATLERVIVGDDYVEIGSTPHPDGYGFPVLGDYEGNIWIKYYDGSQSAADPMLVAKYGDHPDRPWGTEMIGSGICYAILTFLRGGPHDLQQVPKYRFEMGGIPLYDPRKDSTAGGDGPQRWGDPATWEQTENAIVIAWNIFRGIELPGGDIWGGSIDLAGLPRANWVAMMNRASVEIDLADGTREPRYRAGIEAALTSQPAAIVDEILKAASAQVADMGGYWRILCGESALPVFAFSDDDILRTKEQELDPFPTIDDTYNAVSAQYPDPESLWETKDAPLRTNADWEVADAFGRRTAELQLPACPYPLQVQRLQRENAEDQRRMIRHIFSLTPAAAGVELLDTVDYGSARNGYDGKEFGVYAITEDLRTCIRKVSLRERDPSDYAWVPGYELPTPPRIPSTPPAPEMVDGFEVDAITLGDADGRPRRPAIRLSWASDILANGIRWEARLQGATEVALRGSTQDVSAGTYVIDGVLPATDYEVRARLITGWPTEWSGWIAVTTDDVRVGAIDLADEVQAAIDAAQARADEAAAAADEVQGNLDAAVAPLRVDIDAAQAELEAMRPDHRAVAARVDALSGALTSALLAVSVAQSRMADAGIYLDPATGTARIEAVGRIDEALSAVSLSLDALAGQIALRATYADVSSAVSEALLDPTQIPVIDDLTATIADVQLTLDSLAARVALSATQVELDGIAATLSTVTSTLDGALATLETVVTRSEFDDAESRLTTVEENLSAFDGARYSLTLTDAAVQGRRLDDAARAS</sequence>
<organism evidence="2 3">
    <name type="scientific">Rhodobacter maris</name>
    <dbReference type="NCBI Taxonomy" id="446682"/>
    <lineage>
        <taxon>Bacteria</taxon>
        <taxon>Pseudomonadati</taxon>
        <taxon>Pseudomonadota</taxon>
        <taxon>Alphaproteobacteria</taxon>
        <taxon>Rhodobacterales</taxon>
        <taxon>Rhodobacter group</taxon>
        <taxon>Rhodobacter</taxon>
    </lineage>
</organism>
<keyword evidence="1" id="KW-0175">Coiled coil</keyword>
<evidence type="ECO:0000313" key="2">
    <source>
        <dbReference type="EMBL" id="SOC20580.1"/>
    </source>
</evidence>
<reference evidence="3" key="1">
    <citation type="submission" date="2017-08" db="EMBL/GenBank/DDBJ databases">
        <authorList>
            <person name="Varghese N."/>
            <person name="Submissions S."/>
        </authorList>
    </citation>
    <scope>NUCLEOTIDE SEQUENCE [LARGE SCALE GENOMIC DNA]</scope>
    <source>
        <strain evidence="3">JA276</strain>
    </source>
</reference>